<keyword evidence="6 8" id="KW-0472">Membrane</keyword>
<dbReference type="AlphaFoldDB" id="A0A1I1JKW2"/>
<dbReference type="InterPro" id="IPR039426">
    <property type="entry name" value="TonB-dep_rcpt-like"/>
</dbReference>
<dbReference type="InterPro" id="IPR036942">
    <property type="entry name" value="Beta-barrel_TonB_sf"/>
</dbReference>
<dbReference type="EMBL" id="FOLL01000012">
    <property type="protein sequence ID" value="SFC48622.1"/>
    <property type="molecule type" value="Genomic_DNA"/>
</dbReference>
<dbReference type="Gene3D" id="2.170.130.10">
    <property type="entry name" value="TonB-dependent receptor, plug domain"/>
    <property type="match status" value="1"/>
</dbReference>
<dbReference type="PANTHER" id="PTHR30069:SF28">
    <property type="entry name" value="TONB-DEPENDENT RECEPTOR YNCD-RELATED"/>
    <property type="match status" value="1"/>
</dbReference>
<evidence type="ECO:0000256" key="3">
    <source>
        <dbReference type="ARBA" id="ARBA00022452"/>
    </source>
</evidence>
<keyword evidence="7 8" id="KW-0998">Cell outer membrane</keyword>
<keyword evidence="5 9" id="KW-0798">TonB box</keyword>
<keyword evidence="4 8" id="KW-0812">Transmembrane</keyword>
<comment type="similarity">
    <text evidence="8 9">Belongs to the TonB-dependent receptor family.</text>
</comment>
<dbReference type="InterPro" id="IPR012910">
    <property type="entry name" value="Plug_dom"/>
</dbReference>
<dbReference type="InterPro" id="IPR000531">
    <property type="entry name" value="Beta-barrel_TonB"/>
</dbReference>
<sequence length="699" mass="77161">MTRAFIIVFIAALSASYASAGQSPQDSTTRLQEVTVNAYFTSQPLFKLTGSAGVISSAALANQSGASLLPAFNTVPGVRMEERSPGSYRLSIRGSLLRSPFGVRNVKVYYDELPLTDAGGNTYLNILDASSIDQIEILKGPDGSLFGANSGGVVRFHPAGLGNDESTGALRLNAGSYGLFHQQFSIAVNPSQTYRLAVNQGYQRTDGYRENSAMKRTALQTIQRWRYQANREMRLIALYSDLQYRTPGGLTAAQYAENPRQARPAAGALPGAVDQQAGVINKTLFGGVVHETGIGHKFKHVAAVFGMLTDFRNPFITNYELRDEYSVGFRTYLNYADRVSPALSWQANLGMEWQHGSTDVSNYDNHGGTRGDAQAADVLRSRQYFYFARFGATVFNRLFLETSLSLNYYGYRFRTVFPEEDSGYRRKAFDAEWMPRVALSYELSPQWAWRGSVSRGYSPPTIAEVRPSDNIVNTGLEAETGWNHEVGFRWQSTNRRVRMDGSVFYYRMEDAIIRQLRENGAEFFSNAGEVKQRGLELSADAWAVTPHGKGLLRGLELGAGLTLSRFRFGDYHISGQNFTGNKLTGVPAATAIGSVKALLPEAITLFLMHNYTSAIPLNDANTVFAESYHLLQAKFSWDRPLGNKLVVQVFAGGDNLLNERYSLGNDINAFVAAGMPDTSGRFFNAAAPRNFYGGLALRY</sequence>
<dbReference type="GO" id="GO:0015344">
    <property type="term" value="F:siderophore uptake transmembrane transporter activity"/>
    <property type="evidence" value="ECO:0007669"/>
    <property type="project" value="TreeGrafter"/>
</dbReference>
<dbReference type="OrthoDB" id="9782587at2"/>
<accession>A0A1I1JKW2</accession>
<evidence type="ECO:0000256" key="4">
    <source>
        <dbReference type="ARBA" id="ARBA00022692"/>
    </source>
</evidence>
<comment type="subcellular location">
    <subcellularLocation>
        <location evidence="1 8">Cell outer membrane</location>
        <topology evidence="1 8">Multi-pass membrane protein</topology>
    </subcellularLocation>
</comment>
<dbReference type="Gene3D" id="2.40.170.20">
    <property type="entry name" value="TonB-dependent receptor, beta-barrel domain"/>
    <property type="match status" value="1"/>
</dbReference>
<evidence type="ECO:0000313" key="13">
    <source>
        <dbReference type="EMBL" id="SFC48622.1"/>
    </source>
</evidence>
<protein>
    <submittedName>
        <fullName evidence="13">Iron complex outermembrane recepter protein</fullName>
    </submittedName>
</protein>
<feature type="domain" description="TonB-dependent receptor-like beta-barrel" evidence="11">
    <location>
        <begin position="170"/>
        <end position="656"/>
    </location>
</feature>
<keyword evidence="3 8" id="KW-1134">Transmembrane beta strand</keyword>
<evidence type="ECO:0000259" key="11">
    <source>
        <dbReference type="Pfam" id="PF00593"/>
    </source>
</evidence>
<dbReference type="GO" id="GO:0009279">
    <property type="term" value="C:cell outer membrane"/>
    <property type="evidence" value="ECO:0007669"/>
    <property type="project" value="UniProtKB-SubCell"/>
</dbReference>
<feature type="chain" id="PRO_5011481062" evidence="10">
    <location>
        <begin position="21"/>
        <end position="699"/>
    </location>
</feature>
<dbReference type="STRING" id="623281.SAMN05421747_11273"/>
<evidence type="ECO:0000256" key="8">
    <source>
        <dbReference type="PROSITE-ProRule" id="PRU01360"/>
    </source>
</evidence>
<evidence type="ECO:0000256" key="10">
    <source>
        <dbReference type="SAM" id="SignalP"/>
    </source>
</evidence>
<dbReference type="PANTHER" id="PTHR30069">
    <property type="entry name" value="TONB-DEPENDENT OUTER MEMBRANE RECEPTOR"/>
    <property type="match status" value="1"/>
</dbReference>
<keyword evidence="2 8" id="KW-0813">Transport</keyword>
<evidence type="ECO:0000256" key="1">
    <source>
        <dbReference type="ARBA" id="ARBA00004571"/>
    </source>
</evidence>
<keyword evidence="10" id="KW-0732">Signal</keyword>
<dbReference type="InterPro" id="IPR037066">
    <property type="entry name" value="Plug_dom_sf"/>
</dbReference>
<organism evidence="13 14">
    <name type="scientific">Parapedobacter composti</name>
    <dbReference type="NCBI Taxonomy" id="623281"/>
    <lineage>
        <taxon>Bacteria</taxon>
        <taxon>Pseudomonadati</taxon>
        <taxon>Bacteroidota</taxon>
        <taxon>Sphingobacteriia</taxon>
        <taxon>Sphingobacteriales</taxon>
        <taxon>Sphingobacteriaceae</taxon>
        <taxon>Parapedobacter</taxon>
    </lineage>
</organism>
<dbReference type="PROSITE" id="PS52016">
    <property type="entry name" value="TONB_DEPENDENT_REC_3"/>
    <property type="match status" value="1"/>
</dbReference>
<proteinExistence type="inferred from homology"/>
<evidence type="ECO:0000256" key="9">
    <source>
        <dbReference type="RuleBase" id="RU003357"/>
    </source>
</evidence>
<evidence type="ECO:0000256" key="7">
    <source>
        <dbReference type="ARBA" id="ARBA00023237"/>
    </source>
</evidence>
<dbReference type="Pfam" id="PF07715">
    <property type="entry name" value="Plug"/>
    <property type="match status" value="1"/>
</dbReference>
<evidence type="ECO:0000313" key="14">
    <source>
        <dbReference type="Proteomes" id="UP000199577"/>
    </source>
</evidence>
<keyword evidence="14" id="KW-1185">Reference proteome</keyword>
<evidence type="ECO:0000256" key="6">
    <source>
        <dbReference type="ARBA" id="ARBA00023136"/>
    </source>
</evidence>
<evidence type="ECO:0000259" key="12">
    <source>
        <dbReference type="Pfam" id="PF07715"/>
    </source>
</evidence>
<dbReference type="Proteomes" id="UP000199577">
    <property type="component" value="Unassembled WGS sequence"/>
</dbReference>
<name>A0A1I1JKW2_9SPHI</name>
<feature type="domain" description="TonB-dependent receptor plug" evidence="12">
    <location>
        <begin position="46"/>
        <end position="153"/>
    </location>
</feature>
<reference evidence="13 14" key="1">
    <citation type="submission" date="2016-10" db="EMBL/GenBank/DDBJ databases">
        <authorList>
            <person name="de Groot N.N."/>
        </authorList>
    </citation>
    <scope>NUCLEOTIDE SEQUENCE [LARGE SCALE GENOMIC DNA]</scope>
    <source>
        <strain evidence="13 14">DSM 22900</strain>
    </source>
</reference>
<gene>
    <name evidence="13" type="ORF">SAMN05421747_11273</name>
</gene>
<dbReference type="RefSeq" id="WP_090974042.1">
    <property type="nucleotide sequence ID" value="NZ_FOLL01000012.1"/>
</dbReference>
<dbReference type="SUPFAM" id="SSF56935">
    <property type="entry name" value="Porins"/>
    <property type="match status" value="1"/>
</dbReference>
<dbReference type="Pfam" id="PF00593">
    <property type="entry name" value="TonB_dep_Rec_b-barrel"/>
    <property type="match status" value="1"/>
</dbReference>
<feature type="signal peptide" evidence="10">
    <location>
        <begin position="1"/>
        <end position="20"/>
    </location>
</feature>
<evidence type="ECO:0000256" key="5">
    <source>
        <dbReference type="ARBA" id="ARBA00023077"/>
    </source>
</evidence>
<dbReference type="GO" id="GO:0044718">
    <property type="term" value="P:siderophore transmembrane transport"/>
    <property type="evidence" value="ECO:0007669"/>
    <property type="project" value="TreeGrafter"/>
</dbReference>
<evidence type="ECO:0000256" key="2">
    <source>
        <dbReference type="ARBA" id="ARBA00022448"/>
    </source>
</evidence>